<dbReference type="OrthoDB" id="9798154at2"/>
<dbReference type="InterPro" id="IPR016568">
    <property type="entry name" value="Sulphur_oxidation_SoxY"/>
</dbReference>
<evidence type="ECO:0000313" key="3">
    <source>
        <dbReference type="Proteomes" id="UP000218899"/>
    </source>
</evidence>
<dbReference type="PROSITE" id="PS51318">
    <property type="entry name" value="TAT"/>
    <property type="match status" value="1"/>
</dbReference>
<evidence type="ECO:0000259" key="1">
    <source>
        <dbReference type="Pfam" id="PF13501"/>
    </source>
</evidence>
<dbReference type="Proteomes" id="UP000218899">
    <property type="component" value="Chromosome"/>
</dbReference>
<dbReference type="EMBL" id="AP014936">
    <property type="protein sequence ID" value="BAU49201.1"/>
    <property type="molecule type" value="Genomic_DNA"/>
</dbReference>
<dbReference type="KEGG" id="sva:SVA_2653"/>
<organism evidence="2 3">
    <name type="scientific">Sulfurifustis variabilis</name>
    <dbReference type="NCBI Taxonomy" id="1675686"/>
    <lineage>
        <taxon>Bacteria</taxon>
        <taxon>Pseudomonadati</taxon>
        <taxon>Pseudomonadota</taxon>
        <taxon>Gammaproteobacteria</taxon>
        <taxon>Acidiferrobacterales</taxon>
        <taxon>Acidiferrobacteraceae</taxon>
        <taxon>Sulfurifustis</taxon>
    </lineage>
</organism>
<dbReference type="InterPro" id="IPR032711">
    <property type="entry name" value="SoxY"/>
</dbReference>
<dbReference type="Pfam" id="PF13501">
    <property type="entry name" value="SoxY"/>
    <property type="match status" value="1"/>
</dbReference>
<evidence type="ECO:0000313" key="2">
    <source>
        <dbReference type="EMBL" id="BAU49201.1"/>
    </source>
</evidence>
<proteinExistence type="predicted"/>
<protein>
    <submittedName>
        <fullName evidence="2">Sulfur oxidation protein SoxY</fullName>
    </submittedName>
</protein>
<feature type="domain" description="Ig-like SoxY" evidence="1">
    <location>
        <begin position="59"/>
        <end position="156"/>
    </location>
</feature>
<dbReference type="PIRSF" id="PIRSF010312">
    <property type="entry name" value="Sulphur_oxidation_SoxY"/>
    <property type="match status" value="1"/>
</dbReference>
<name>A0A1B4VCF6_9GAMM</name>
<gene>
    <name evidence="2" type="ORF">SVA_2653</name>
</gene>
<dbReference type="Gene3D" id="2.60.40.2470">
    <property type="entry name" value="SoxY domain"/>
    <property type="match status" value="1"/>
</dbReference>
<keyword evidence="3" id="KW-1185">Reference proteome</keyword>
<dbReference type="RefSeq" id="WP_096461642.1">
    <property type="nucleotide sequence ID" value="NZ_AP014936.1"/>
</dbReference>
<dbReference type="NCBIfam" id="TIGR04488">
    <property type="entry name" value="SoxY_true_GGCGG"/>
    <property type="match status" value="1"/>
</dbReference>
<reference evidence="2 3" key="1">
    <citation type="submission" date="2015-08" db="EMBL/GenBank/DDBJ databases">
        <title>Complete genome sequence of Sulfurifustis variabilis.</title>
        <authorList>
            <person name="Miura A."/>
            <person name="Kojima H."/>
            <person name="Fukui M."/>
        </authorList>
    </citation>
    <scope>NUCLEOTIDE SEQUENCE [LARGE SCALE GENOMIC DNA]</scope>
    <source>
        <strain evidence="3">skN76</strain>
    </source>
</reference>
<sequence>MTNRKRRTFLKQGLASALVGAGASAGLLAPARLLAEWPRQAFEAKGVDDALRGLYGGASPQAAPEGAITIKAPGEAENGAVVPITITTNLPNVRQVAILGEKNPIPLIASAAFSGALPYLAMRIKMGESSDVHVVVETADGLYRARRNVRVAVGGCGA</sequence>
<accession>A0A1B4VCF6</accession>
<dbReference type="InterPro" id="IPR038162">
    <property type="entry name" value="SoxY_sf"/>
</dbReference>
<dbReference type="AlphaFoldDB" id="A0A1B4VCF6"/>
<dbReference type="InterPro" id="IPR006311">
    <property type="entry name" value="TAT_signal"/>
</dbReference>